<accession>A0ABW5BNM8</accession>
<dbReference type="RefSeq" id="WP_380254643.1">
    <property type="nucleotide sequence ID" value="NZ_JBHUII010000013.1"/>
</dbReference>
<comment type="caution">
    <text evidence="2">The sequence shown here is derived from an EMBL/GenBank/DDBJ whole genome shotgun (WGS) entry which is preliminary data.</text>
</comment>
<reference evidence="3" key="1">
    <citation type="journal article" date="2019" name="Int. J. Syst. Evol. Microbiol.">
        <title>The Global Catalogue of Microorganisms (GCM) 10K type strain sequencing project: providing services to taxonomists for standard genome sequencing and annotation.</title>
        <authorList>
            <consortium name="The Broad Institute Genomics Platform"/>
            <consortium name="The Broad Institute Genome Sequencing Center for Infectious Disease"/>
            <person name="Wu L."/>
            <person name="Ma J."/>
        </authorList>
    </citation>
    <scope>NUCLEOTIDE SEQUENCE [LARGE SCALE GENOMIC DNA]</scope>
    <source>
        <strain evidence="3">CGMCC 4.7192</strain>
    </source>
</reference>
<sequence length="206" mass="23717">MDNWSKGSVCFEHGFSLMRNAIEGYCQLSEQTWSELKNITSSKSYTRGTSFVKAGEVTTSFGFVCSGLFRAFVFDLDGNEYCKNFFIENSFPGSMVALLSKKPSDFSIQSLEDSHLLEIDFGAYRELLKLHEDLKWFHILYLEKNWILDKEKREVALVQDNATERYLTFQRLNPGLEERLSQYHVASHIGVTPTQLSRIRKALRSA</sequence>
<dbReference type="Proteomes" id="UP001597294">
    <property type="component" value="Unassembled WGS sequence"/>
</dbReference>
<dbReference type="Pfam" id="PF00027">
    <property type="entry name" value="cNMP_binding"/>
    <property type="match status" value="1"/>
</dbReference>
<dbReference type="Gene3D" id="2.60.120.10">
    <property type="entry name" value="Jelly Rolls"/>
    <property type="match status" value="1"/>
</dbReference>
<dbReference type="CDD" id="cd00038">
    <property type="entry name" value="CAP_ED"/>
    <property type="match status" value="1"/>
</dbReference>
<name>A0ABW5BNM8_9PROT</name>
<evidence type="ECO:0000313" key="3">
    <source>
        <dbReference type="Proteomes" id="UP001597294"/>
    </source>
</evidence>
<protein>
    <submittedName>
        <fullName evidence="2">Crp/Fnr family transcriptional regulator</fullName>
    </submittedName>
</protein>
<dbReference type="InterPro" id="IPR018490">
    <property type="entry name" value="cNMP-bd_dom_sf"/>
</dbReference>
<proteinExistence type="predicted"/>
<dbReference type="InterPro" id="IPR014710">
    <property type="entry name" value="RmlC-like_jellyroll"/>
</dbReference>
<dbReference type="EMBL" id="JBHUII010000013">
    <property type="protein sequence ID" value="MFD2207717.1"/>
    <property type="molecule type" value="Genomic_DNA"/>
</dbReference>
<evidence type="ECO:0000313" key="2">
    <source>
        <dbReference type="EMBL" id="MFD2207717.1"/>
    </source>
</evidence>
<evidence type="ECO:0000259" key="1">
    <source>
        <dbReference type="PROSITE" id="PS50042"/>
    </source>
</evidence>
<gene>
    <name evidence="2" type="ORF">ACFSKO_19045</name>
</gene>
<keyword evidence="3" id="KW-1185">Reference proteome</keyword>
<dbReference type="PROSITE" id="PS50042">
    <property type="entry name" value="CNMP_BINDING_3"/>
    <property type="match status" value="1"/>
</dbReference>
<organism evidence="2 3">
    <name type="scientific">Kiloniella antarctica</name>
    <dbReference type="NCBI Taxonomy" id="1550907"/>
    <lineage>
        <taxon>Bacteria</taxon>
        <taxon>Pseudomonadati</taxon>
        <taxon>Pseudomonadota</taxon>
        <taxon>Alphaproteobacteria</taxon>
        <taxon>Rhodospirillales</taxon>
        <taxon>Kiloniellaceae</taxon>
        <taxon>Kiloniella</taxon>
    </lineage>
</organism>
<dbReference type="InterPro" id="IPR000595">
    <property type="entry name" value="cNMP-bd_dom"/>
</dbReference>
<dbReference type="SUPFAM" id="SSF51206">
    <property type="entry name" value="cAMP-binding domain-like"/>
    <property type="match status" value="1"/>
</dbReference>
<feature type="domain" description="Cyclic nucleotide-binding" evidence="1">
    <location>
        <begin position="24"/>
        <end position="128"/>
    </location>
</feature>